<dbReference type="AlphaFoldDB" id="A0A3M2M9P5"/>
<reference evidence="2 3" key="1">
    <citation type="submission" date="2018-10" db="EMBL/GenBank/DDBJ databases">
        <title>Isolation from soil.</title>
        <authorList>
            <person name="Hu J."/>
        </authorList>
    </citation>
    <scope>NUCLEOTIDE SEQUENCE [LARGE SCALE GENOMIC DNA]</scope>
    <source>
        <strain evidence="2 3">NEAU-Ht49</strain>
    </source>
</reference>
<evidence type="ECO:0000313" key="2">
    <source>
        <dbReference type="EMBL" id="RMI46199.1"/>
    </source>
</evidence>
<sequence>MTITYEWRGDFDNAAVNALHAEAFGHDRTFTDWHAQVHRHSLGWVCARKDGSLIGFANVAWDGGAHAFILDTMVAQDLRTSGVGTELMATAARGARSANCEWLHVDFEEHLCPFYLSACGFRPTDAGLIALR</sequence>
<comment type="caution">
    <text evidence="2">The sequence shown here is derived from an EMBL/GenBank/DDBJ whole genome shotgun (WGS) entry which is preliminary data.</text>
</comment>
<dbReference type="Proteomes" id="UP000282674">
    <property type="component" value="Unassembled WGS sequence"/>
</dbReference>
<dbReference type="InterPro" id="IPR000182">
    <property type="entry name" value="GNAT_dom"/>
</dbReference>
<feature type="domain" description="N-acetyltransferase" evidence="1">
    <location>
        <begin position="1"/>
        <end position="132"/>
    </location>
</feature>
<keyword evidence="2" id="KW-0808">Transferase</keyword>
<dbReference type="Pfam" id="PF00583">
    <property type="entry name" value="Acetyltransf_1"/>
    <property type="match status" value="1"/>
</dbReference>
<dbReference type="GO" id="GO:0016747">
    <property type="term" value="F:acyltransferase activity, transferring groups other than amino-acyl groups"/>
    <property type="evidence" value="ECO:0007669"/>
    <property type="project" value="InterPro"/>
</dbReference>
<evidence type="ECO:0000259" key="1">
    <source>
        <dbReference type="PROSITE" id="PS51186"/>
    </source>
</evidence>
<dbReference type="Gene3D" id="3.40.630.30">
    <property type="match status" value="1"/>
</dbReference>
<accession>A0A3M2M9P5</accession>
<proteinExistence type="predicted"/>
<evidence type="ECO:0000313" key="3">
    <source>
        <dbReference type="Proteomes" id="UP000282674"/>
    </source>
</evidence>
<dbReference type="InterPro" id="IPR016181">
    <property type="entry name" value="Acyl_CoA_acyltransferase"/>
</dbReference>
<dbReference type="EMBL" id="RFFG01000010">
    <property type="protein sequence ID" value="RMI46199.1"/>
    <property type="molecule type" value="Genomic_DNA"/>
</dbReference>
<dbReference type="CDD" id="cd04301">
    <property type="entry name" value="NAT_SF"/>
    <property type="match status" value="1"/>
</dbReference>
<dbReference type="PROSITE" id="PS51186">
    <property type="entry name" value="GNAT"/>
    <property type="match status" value="1"/>
</dbReference>
<gene>
    <name evidence="2" type="ORF">EBO15_08070</name>
</gene>
<dbReference type="SUPFAM" id="SSF55729">
    <property type="entry name" value="Acyl-CoA N-acyltransferases (Nat)"/>
    <property type="match status" value="1"/>
</dbReference>
<name>A0A3M2M9P5_9ACTN</name>
<dbReference type="OrthoDB" id="4549080at2"/>
<dbReference type="RefSeq" id="WP_122193721.1">
    <property type="nucleotide sequence ID" value="NZ_JBHSKC010000013.1"/>
</dbReference>
<protein>
    <submittedName>
        <fullName evidence="2">GNAT family N-acetyltransferase</fullName>
    </submittedName>
</protein>
<organism evidence="2 3">
    <name type="scientific">Actinomadura harenae</name>
    <dbReference type="NCBI Taxonomy" id="2483351"/>
    <lineage>
        <taxon>Bacteria</taxon>
        <taxon>Bacillati</taxon>
        <taxon>Actinomycetota</taxon>
        <taxon>Actinomycetes</taxon>
        <taxon>Streptosporangiales</taxon>
        <taxon>Thermomonosporaceae</taxon>
        <taxon>Actinomadura</taxon>
    </lineage>
</organism>
<keyword evidence="3" id="KW-1185">Reference proteome</keyword>